<dbReference type="InParanoid" id="D1C9M2"/>
<keyword evidence="3" id="KW-0560">Oxidoreductase</keyword>
<dbReference type="PANTHER" id="PTHR42847:SF4">
    <property type="entry name" value="ALKANESULFONATE MONOOXYGENASE-RELATED"/>
    <property type="match status" value="1"/>
</dbReference>
<gene>
    <name evidence="6" type="ordered locus">Sthe_3115</name>
</gene>
<name>D1C9M2_SPHTD</name>
<dbReference type="AlphaFoldDB" id="D1C9M2"/>
<dbReference type="RefSeq" id="WP_012873550.1">
    <property type="nucleotide sequence ID" value="NC_013524.1"/>
</dbReference>
<reference evidence="7" key="1">
    <citation type="submission" date="2009-11" db="EMBL/GenBank/DDBJ databases">
        <title>The complete chromosome 2 of Sphaerobacter thermophilus DSM 20745.</title>
        <authorList>
            <person name="Lucas S."/>
            <person name="Copeland A."/>
            <person name="Lapidus A."/>
            <person name="Glavina del Rio T."/>
            <person name="Dalin E."/>
            <person name="Tice H."/>
            <person name="Bruce D."/>
            <person name="Goodwin L."/>
            <person name="Pitluck S."/>
            <person name="Kyrpides N."/>
            <person name="Mavromatis K."/>
            <person name="Ivanova N."/>
            <person name="Mikhailova N."/>
            <person name="LaButti K.M."/>
            <person name="Clum A."/>
            <person name="Sun H.I."/>
            <person name="Brettin T."/>
            <person name="Detter J.C."/>
            <person name="Han C."/>
            <person name="Larimer F."/>
            <person name="Land M."/>
            <person name="Hauser L."/>
            <person name="Markowitz V."/>
            <person name="Cheng J.F."/>
            <person name="Hugenholtz P."/>
            <person name="Woyke T."/>
            <person name="Wu D."/>
            <person name="Steenblock K."/>
            <person name="Schneider S."/>
            <person name="Pukall R."/>
            <person name="Goeker M."/>
            <person name="Klenk H.P."/>
            <person name="Eisen J.A."/>
        </authorList>
    </citation>
    <scope>NUCLEOTIDE SEQUENCE [LARGE SCALE GENOMIC DNA]</scope>
    <source>
        <strain evidence="7">ATCC 49802 / DSM 20745 / S 6022</strain>
    </source>
</reference>
<proteinExistence type="predicted"/>
<dbReference type="InterPro" id="IPR036661">
    <property type="entry name" value="Luciferase-like_sf"/>
</dbReference>
<dbReference type="SUPFAM" id="SSF51679">
    <property type="entry name" value="Bacterial luciferase-like"/>
    <property type="match status" value="1"/>
</dbReference>
<evidence type="ECO:0000313" key="6">
    <source>
        <dbReference type="EMBL" id="ACZ40515.1"/>
    </source>
</evidence>
<dbReference type="InterPro" id="IPR050172">
    <property type="entry name" value="SsuD_RutA_monooxygenase"/>
</dbReference>
<accession>D1C9M2</accession>
<dbReference type="Pfam" id="PF00296">
    <property type="entry name" value="Bac_luciferase"/>
    <property type="match status" value="1"/>
</dbReference>
<dbReference type="InterPro" id="IPR011251">
    <property type="entry name" value="Luciferase-like_dom"/>
</dbReference>
<evidence type="ECO:0000313" key="7">
    <source>
        <dbReference type="Proteomes" id="UP000002027"/>
    </source>
</evidence>
<keyword evidence="2" id="KW-0288">FMN</keyword>
<protein>
    <submittedName>
        <fullName evidence="6">Luciferase-like, subgroup</fullName>
    </submittedName>
</protein>
<keyword evidence="7" id="KW-1185">Reference proteome</keyword>
<keyword evidence="4" id="KW-0503">Monooxygenase</keyword>
<feature type="domain" description="Luciferase-like" evidence="5">
    <location>
        <begin position="3"/>
        <end position="298"/>
    </location>
</feature>
<evidence type="ECO:0000256" key="4">
    <source>
        <dbReference type="ARBA" id="ARBA00023033"/>
    </source>
</evidence>
<evidence type="ECO:0000256" key="2">
    <source>
        <dbReference type="ARBA" id="ARBA00022643"/>
    </source>
</evidence>
<dbReference type="PANTHER" id="PTHR42847">
    <property type="entry name" value="ALKANESULFONATE MONOOXYGENASE"/>
    <property type="match status" value="1"/>
</dbReference>
<dbReference type="eggNOG" id="COG2141">
    <property type="taxonomic scope" value="Bacteria"/>
</dbReference>
<reference evidence="6 7" key="2">
    <citation type="journal article" date="2010" name="Stand. Genomic Sci.">
        <title>Complete genome sequence of Desulfohalobium retbaense type strain (HR(100)).</title>
        <authorList>
            <person name="Spring S."/>
            <person name="Nolan M."/>
            <person name="Lapidus A."/>
            <person name="Glavina Del Rio T."/>
            <person name="Copeland A."/>
            <person name="Tice H."/>
            <person name="Cheng J.F."/>
            <person name="Lucas S."/>
            <person name="Land M."/>
            <person name="Chen F."/>
            <person name="Bruce D."/>
            <person name="Goodwin L."/>
            <person name="Pitluck S."/>
            <person name="Ivanova N."/>
            <person name="Mavromatis K."/>
            <person name="Mikhailova N."/>
            <person name="Pati A."/>
            <person name="Chen A."/>
            <person name="Palaniappan K."/>
            <person name="Hauser L."/>
            <person name="Chang Y.J."/>
            <person name="Jeffries C.D."/>
            <person name="Munk C."/>
            <person name="Kiss H."/>
            <person name="Chain P."/>
            <person name="Han C."/>
            <person name="Brettin T."/>
            <person name="Detter J.C."/>
            <person name="Schuler E."/>
            <person name="Goker M."/>
            <person name="Rohde M."/>
            <person name="Bristow J."/>
            <person name="Eisen J.A."/>
            <person name="Markowitz V."/>
            <person name="Hugenholtz P."/>
            <person name="Kyrpides N.C."/>
            <person name="Klenk H.P."/>
        </authorList>
    </citation>
    <scope>NUCLEOTIDE SEQUENCE [LARGE SCALE GENOMIC DNA]</scope>
    <source>
        <strain evidence="7">ATCC 49802 / DSM 20745 / S 6022</strain>
    </source>
</reference>
<dbReference type="STRING" id="479434.Sthe_3115"/>
<dbReference type="GO" id="GO:0008726">
    <property type="term" value="F:alkanesulfonate monooxygenase activity"/>
    <property type="evidence" value="ECO:0007669"/>
    <property type="project" value="TreeGrafter"/>
</dbReference>
<dbReference type="HOGENOM" id="CLU_027853_7_2_0"/>
<evidence type="ECO:0000259" key="5">
    <source>
        <dbReference type="Pfam" id="PF00296"/>
    </source>
</evidence>
<dbReference type="GO" id="GO:0046306">
    <property type="term" value="P:alkanesulfonate catabolic process"/>
    <property type="evidence" value="ECO:0007669"/>
    <property type="project" value="TreeGrafter"/>
</dbReference>
<keyword evidence="1" id="KW-0285">Flavoprotein</keyword>
<evidence type="ECO:0000256" key="1">
    <source>
        <dbReference type="ARBA" id="ARBA00022630"/>
    </source>
</evidence>
<dbReference type="KEGG" id="sti:Sthe_3115"/>
<dbReference type="Gene3D" id="3.20.20.30">
    <property type="entry name" value="Luciferase-like domain"/>
    <property type="match status" value="1"/>
</dbReference>
<evidence type="ECO:0000256" key="3">
    <source>
        <dbReference type="ARBA" id="ARBA00023002"/>
    </source>
</evidence>
<organism evidence="6 7">
    <name type="scientific">Sphaerobacter thermophilus (strain ATCC 49802 / DSM 20745 / KCCM 41009 / NCIMB 13125 / S 6022)</name>
    <dbReference type="NCBI Taxonomy" id="479434"/>
    <lineage>
        <taxon>Bacteria</taxon>
        <taxon>Pseudomonadati</taxon>
        <taxon>Thermomicrobiota</taxon>
        <taxon>Thermomicrobia</taxon>
        <taxon>Sphaerobacterales</taxon>
        <taxon>Sphaerobacterineae</taxon>
        <taxon>Sphaerobacteraceae</taxon>
        <taxon>Sphaerobacter</taxon>
    </lineage>
</organism>
<dbReference type="Proteomes" id="UP000002027">
    <property type="component" value="Chromosome 2"/>
</dbReference>
<dbReference type="EMBL" id="CP001824">
    <property type="protein sequence ID" value="ACZ40515.1"/>
    <property type="molecule type" value="Genomic_DNA"/>
</dbReference>
<sequence>MVRFGLTLPNRGVITGVTTVDEMVRLAQKADAAPVWDSVWVGDSIFAKPRLDAIVLLGALAAKTERVKLGPACMASMPLRHPLLMAYQWASLDFLSGGRTIMVACQGQAGPAGGNFYEEFAAFDIAPETRMRRMEEAIEILRLTSSQENASYEGEYFRFENVTVLPRPVQQPIPIWVTANPPMDKPKMRERALRRVARLGDGWMTTLNTPETFGENLETIRAYAREEGRELGPDFEACLYYNINVNEDREAALADSKRFLDAYYTTDYDRATLEQWVAHGSPEECIEQLRRFIDRGATTITLRLTGADQERQFQRVTEEVLPALI</sequence>